<protein>
    <recommendedName>
        <fullName evidence="1">DZANK-type domain-containing protein</fullName>
    </recommendedName>
</protein>
<accession>A0A830EGH5</accession>
<sequence>MVSVACGSCDADIADTSGFCPECGTELDYAVCPECGTELDYAVCPECVSPLPSNADDCVECGYSPARTAAGGSPGAGRGLDAATLAAAVDELDGDTADPLLELLRRDPGLVRAFAYLVGLETPPYGLPDDVSDHRRAIYDLVEDTGLKKSVDRVAREFEEQHGDLLGNSGVPAEPDERWVEAQLEELVGHGALGRYESRSGPEYGDVPQILSDTLSLSDVSLEDVEECAAETGLPRDLITYRVLDASMSYLDLSE</sequence>
<reference evidence="2" key="1">
    <citation type="journal article" date="2014" name="Int. J. Syst. Evol. Microbiol.">
        <title>Complete genome sequence of Corynebacterium casei LMG S-19264T (=DSM 44701T), isolated from a smear-ripened cheese.</title>
        <authorList>
            <consortium name="US DOE Joint Genome Institute (JGI-PGF)"/>
            <person name="Walter F."/>
            <person name="Albersmeier A."/>
            <person name="Kalinowski J."/>
            <person name="Ruckert C."/>
        </authorList>
    </citation>
    <scope>NUCLEOTIDE SEQUENCE</scope>
    <source>
        <strain evidence="2">JCM 14359</strain>
    </source>
</reference>
<comment type="caution">
    <text evidence="2">The sequence shown here is derived from an EMBL/GenBank/DDBJ whole genome shotgun (WGS) entry which is preliminary data.</text>
</comment>
<dbReference type="Pfam" id="PF12773">
    <property type="entry name" value="DZR"/>
    <property type="match status" value="1"/>
</dbReference>
<feature type="domain" description="DZANK-type" evidence="1">
    <location>
        <begin position="6"/>
        <end position="40"/>
    </location>
</feature>
<keyword evidence="3" id="KW-1185">Reference proteome</keyword>
<dbReference type="RefSeq" id="WP_188786388.1">
    <property type="nucleotide sequence ID" value="NZ_BMOC01000005.1"/>
</dbReference>
<name>A0A830EGH5_9EURY</name>
<dbReference type="InterPro" id="IPR025874">
    <property type="entry name" value="DZR"/>
</dbReference>
<organism evidence="2 3">
    <name type="scientific">Halobellus salinus</name>
    <dbReference type="NCBI Taxonomy" id="931585"/>
    <lineage>
        <taxon>Archaea</taxon>
        <taxon>Methanobacteriati</taxon>
        <taxon>Methanobacteriota</taxon>
        <taxon>Stenosarchaea group</taxon>
        <taxon>Halobacteria</taxon>
        <taxon>Halobacteriales</taxon>
        <taxon>Haloferacaceae</taxon>
        <taxon>Halobellus</taxon>
    </lineage>
</organism>
<dbReference type="EMBL" id="BMOC01000005">
    <property type="protein sequence ID" value="GGJ02916.1"/>
    <property type="molecule type" value="Genomic_DNA"/>
</dbReference>
<evidence type="ECO:0000313" key="3">
    <source>
        <dbReference type="Proteomes" id="UP000653099"/>
    </source>
</evidence>
<dbReference type="AlphaFoldDB" id="A0A830EGH5"/>
<evidence type="ECO:0000259" key="1">
    <source>
        <dbReference type="Pfam" id="PF12773"/>
    </source>
</evidence>
<dbReference type="Proteomes" id="UP000653099">
    <property type="component" value="Unassembled WGS sequence"/>
</dbReference>
<reference evidence="2" key="2">
    <citation type="submission" date="2020-09" db="EMBL/GenBank/DDBJ databases">
        <authorList>
            <person name="Sun Q."/>
            <person name="Ohkuma M."/>
        </authorList>
    </citation>
    <scope>NUCLEOTIDE SEQUENCE</scope>
    <source>
        <strain evidence="2">JCM 14359</strain>
    </source>
</reference>
<evidence type="ECO:0000313" key="2">
    <source>
        <dbReference type="EMBL" id="GGJ02916.1"/>
    </source>
</evidence>
<dbReference type="OrthoDB" id="206075at2157"/>
<gene>
    <name evidence="2" type="ORF">GCM10008995_10880</name>
</gene>
<proteinExistence type="predicted"/>